<organism evidence="1 3">
    <name type="scientific">Medicago truncatula</name>
    <name type="common">Barrel medic</name>
    <name type="synonym">Medicago tribuloides</name>
    <dbReference type="NCBI Taxonomy" id="3880"/>
    <lineage>
        <taxon>Eukaryota</taxon>
        <taxon>Viridiplantae</taxon>
        <taxon>Streptophyta</taxon>
        <taxon>Embryophyta</taxon>
        <taxon>Tracheophyta</taxon>
        <taxon>Spermatophyta</taxon>
        <taxon>Magnoliopsida</taxon>
        <taxon>eudicotyledons</taxon>
        <taxon>Gunneridae</taxon>
        <taxon>Pentapetalae</taxon>
        <taxon>rosids</taxon>
        <taxon>fabids</taxon>
        <taxon>Fabales</taxon>
        <taxon>Fabaceae</taxon>
        <taxon>Papilionoideae</taxon>
        <taxon>50 kb inversion clade</taxon>
        <taxon>NPAAA clade</taxon>
        <taxon>Hologalegina</taxon>
        <taxon>IRL clade</taxon>
        <taxon>Trifolieae</taxon>
        <taxon>Medicago</taxon>
    </lineage>
</organism>
<evidence type="ECO:0000313" key="2">
    <source>
        <dbReference type="EnsemblPlants" id="KEH15915"/>
    </source>
</evidence>
<keyword evidence="3" id="KW-1185">Reference proteome</keyword>
<dbReference type="EnsemblPlants" id="KEH15915">
    <property type="protein sequence ID" value="KEH15915"/>
    <property type="gene ID" value="MTR_0441s0020"/>
</dbReference>
<name>A0A072TQU9_MEDTR</name>
<evidence type="ECO:0000313" key="1">
    <source>
        <dbReference type="EMBL" id="KEH15915.1"/>
    </source>
</evidence>
<dbReference type="HOGENOM" id="CLU_2213884_0_0_1"/>
<dbReference type="EMBL" id="KL403166">
    <property type="protein sequence ID" value="KEH15915.1"/>
    <property type="molecule type" value="Genomic_DNA"/>
</dbReference>
<sequence>MKYADLLPSLLKKHLVQTRPPPKVPERLPAWYRPDKFCAFHQGAPGPDTEYCYALKAAVQKLIRDKDLGKWTPNNEGSYAMTFTTLDGDKLALPVNTAAVKKYSVKK</sequence>
<evidence type="ECO:0000313" key="3">
    <source>
        <dbReference type="Proteomes" id="UP000002051"/>
    </source>
</evidence>
<reference evidence="1 3" key="1">
    <citation type="journal article" date="2011" name="Nature">
        <title>The Medicago genome provides insight into the evolution of rhizobial symbioses.</title>
        <authorList>
            <person name="Young N.D."/>
            <person name="Debelle F."/>
            <person name="Oldroyd G.E."/>
            <person name="Geurts R."/>
            <person name="Cannon S.B."/>
            <person name="Udvardi M.K."/>
            <person name="Benedito V.A."/>
            <person name="Mayer K.F."/>
            <person name="Gouzy J."/>
            <person name="Schoof H."/>
            <person name="Van de Peer Y."/>
            <person name="Proost S."/>
            <person name="Cook D.R."/>
            <person name="Meyers B.C."/>
            <person name="Spannagl M."/>
            <person name="Cheung F."/>
            <person name="De Mita S."/>
            <person name="Krishnakumar V."/>
            <person name="Gundlach H."/>
            <person name="Zhou S."/>
            <person name="Mudge J."/>
            <person name="Bharti A.K."/>
            <person name="Murray J.D."/>
            <person name="Naoumkina M.A."/>
            <person name="Rosen B."/>
            <person name="Silverstein K.A."/>
            <person name="Tang H."/>
            <person name="Rombauts S."/>
            <person name="Zhao P.X."/>
            <person name="Zhou P."/>
            <person name="Barbe V."/>
            <person name="Bardou P."/>
            <person name="Bechner M."/>
            <person name="Bellec A."/>
            <person name="Berger A."/>
            <person name="Berges H."/>
            <person name="Bidwell S."/>
            <person name="Bisseling T."/>
            <person name="Choisne N."/>
            <person name="Couloux A."/>
            <person name="Denny R."/>
            <person name="Deshpande S."/>
            <person name="Dai X."/>
            <person name="Doyle J.J."/>
            <person name="Dudez A.M."/>
            <person name="Farmer A.D."/>
            <person name="Fouteau S."/>
            <person name="Franken C."/>
            <person name="Gibelin C."/>
            <person name="Gish J."/>
            <person name="Goldstein S."/>
            <person name="Gonzalez A.J."/>
            <person name="Green P.J."/>
            <person name="Hallab A."/>
            <person name="Hartog M."/>
            <person name="Hua A."/>
            <person name="Humphray S.J."/>
            <person name="Jeong D.H."/>
            <person name="Jing Y."/>
            <person name="Jocker A."/>
            <person name="Kenton S.M."/>
            <person name="Kim D.J."/>
            <person name="Klee K."/>
            <person name="Lai H."/>
            <person name="Lang C."/>
            <person name="Lin S."/>
            <person name="Macmil S.L."/>
            <person name="Magdelenat G."/>
            <person name="Matthews L."/>
            <person name="McCorrison J."/>
            <person name="Monaghan E.L."/>
            <person name="Mun J.H."/>
            <person name="Najar F.Z."/>
            <person name="Nicholson C."/>
            <person name="Noirot C."/>
            <person name="O'Bleness M."/>
            <person name="Paule C.R."/>
            <person name="Poulain J."/>
            <person name="Prion F."/>
            <person name="Qin B."/>
            <person name="Qu C."/>
            <person name="Retzel E.F."/>
            <person name="Riddle C."/>
            <person name="Sallet E."/>
            <person name="Samain S."/>
            <person name="Samson N."/>
            <person name="Sanders I."/>
            <person name="Saurat O."/>
            <person name="Scarpelli C."/>
            <person name="Schiex T."/>
            <person name="Segurens B."/>
            <person name="Severin A.J."/>
            <person name="Sherrier D.J."/>
            <person name="Shi R."/>
            <person name="Sims S."/>
            <person name="Singer S.R."/>
            <person name="Sinharoy S."/>
            <person name="Sterck L."/>
            <person name="Viollet A."/>
            <person name="Wang B.B."/>
            <person name="Wang K."/>
            <person name="Wang M."/>
            <person name="Wang X."/>
            <person name="Warfsmann J."/>
            <person name="Weissenbach J."/>
            <person name="White D.D."/>
            <person name="White J.D."/>
            <person name="Wiley G.B."/>
            <person name="Wincker P."/>
            <person name="Xing Y."/>
            <person name="Yang L."/>
            <person name="Yao Z."/>
            <person name="Ying F."/>
            <person name="Zhai J."/>
            <person name="Zhou L."/>
            <person name="Zuber A."/>
            <person name="Denarie J."/>
            <person name="Dixon R.A."/>
            <person name="May G.D."/>
            <person name="Schwartz D.C."/>
            <person name="Rogers J."/>
            <person name="Quetier F."/>
            <person name="Town C.D."/>
            <person name="Roe B.A."/>
        </authorList>
    </citation>
    <scope>NUCLEOTIDE SEQUENCE [LARGE SCALE GENOMIC DNA]</scope>
    <source>
        <strain evidence="1">A17</strain>
        <strain evidence="2 3">cv. Jemalong A17</strain>
    </source>
</reference>
<gene>
    <name evidence="1" type="ORF">MTR_0441s0020</name>
</gene>
<dbReference type="Proteomes" id="UP000002051">
    <property type="component" value="Unassembled WGS sequence"/>
</dbReference>
<dbReference type="AlphaFoldDB" id="A0A072TQU9"/>
<reference evidence="2" key="3">
    <citation type="submission" date="2015-06" db="UniProtKB">
        <authorList>
            <consortium name="EnsemblPlants"/>
        </authorList>
    </citation>
    <scope>IDENTIFICATION</scope>
    <source>
        <strain evidence="2">cv. Jemalong A17</strain>
    </source>
</reference>
<reference evidence="1 3" key="2">
    <citation type="journal article" date="2014" name="BMC Genomics">
        <title>An improved genome release (version Mt4.0) for the model legume Medicago truncatula.</title>
        <authorList>
            <person name="Tang H."/>
            <person name="Krishnakumar V."/>
            <person name="Bidwell S."/>
            <person name="Rosen B."/>
            <person name="Chan A."/>
            <person name="Zhou S."/>
            <person name="Gentzbittel L."/>
            <person name="Childs K.L."/>
            <person name="Yandell M."/>
            <person name="Gundlach H."/>
            <person name="Mayer K.F."/>
            <person name="Schwartz D.C."/>
            <person name="Town C.D."/>
        </authorList>
    </citation>
    <scope>GENOME REANNOTATION</scope>
    <source>
        <strain evidence="1">A17</strain>
        <strain evidence="2 3">cv. Jemalong A17</strain>
    </source>
</reference>
<protein>
    <submittedName>
        <fullName evidence="1 2">Uncharacterized protein</fullName>
    </submittedName>
</protein>
<accession>A0A072TQU9</accession>
<proteinExistence type="predicted"/>